<proteinExistence type="predicted"/>
<evidence type="ECO:0000313" key="1">
    <source>
        <dbReference type="EMBL" id="JAH73092.1"/>
    </source>
</evidence>
<protein>
    <submittedName>
        <fullName evidence="1">Uncharacterized protein</fullName>
    </submittedName>
</protein>
<dbReference type="EMBL" id="GBXM01035485">
    <property type="protein sequence ID" value="JAH73092.1"/>
    <property type="molecule type" value="Transcribed_RNA"/>
</dbReference>
<sequence length="25" mass="2853">MLNLDSKCTSDCFALDLFTSLLDMR</sequence>
<dbReference type="AlphaFoldDB" id="A0A0E9V4W7"/>
<reference evidence="1" key="2">
    <citation type="journal article" date="2015" name="Fish Shellfish Immunol.">
        <title>Early steps in the European eel (Anguilla anguilla)-Vibrio vulnificus interaction in the gills: Role of the RtxA13 toxin.</title>
        <authorList>
            <person name="Callol A."/>
            <person name="Pajuelo D."/>
            <person name="Ebbesson L."/>
            <person name="Teles M."/>
            <person name="MacKenzie S."/>
            <person name="Amaro C."/>
        </authorList>
    </citation>
    <scope>NUCLEOTIDE SEQUENCE</scope>
</reference>
<organism evidence="1">
    <name type="scientific">Anguilla anguilla</name>
    <name type="common">European freshwater eel</name>
    <name type="synonym">Muraena anguilla</name>
    <dbReference type="NCBI Taxonomy" id="7936"/>
    <lineage>
        <taxon>Eukaryota</taxon>
        <taxon>Metazoa</taxon>
        <taxon>Chordata</taxon>
        <taxon>Craniata</taxon>
        <taxon>Vertebrata</taxon>
        <taxon>Euteleostomi</taxon>
        <taxon>Actinopterygii</taxon>
        <taxon>Neopterygii</taxon>
        <taxon>Teleostei</taxon>
        <taxon>Anguilliformes</taxon>
        <taxon>Anguillidae</taxon>
        <taxon>Anguilla</taxon>
    </lineage>
</organism>
<accession>A0A0E9V4W7</accession>
<name>A0A0E9V4W7_ANGAN</name>
<reference evidence="1" key="1">
    <citation type="submission" date="2014-11" db="EMBL/GenBank/DDBJ databases">
        <authorList>
            <person name="Amaro Gonzalez C."/>
        </authorList>
    </citation>
    <scope>NUCLEOTIDE SEQUENCE</scope>
</reference>